<dbReference type="InterPro" id="IPR010982">
    <property type="entry name" value="Lambda_DNA-bd_dom_sf"/>
</dbReference>
<protein>
    <submittedName>
        <fullName evidence="3">Helix-turn-helix transcriptional regulator</fullName>
    </submittedName>
</protein>
<dbReference type="PANTHER" id="PTHR46797">
    <property type="entry name" value="HTH-TYPE TRANSCRIPTIONAL REGULATOR"/>
    <property type="match status" value="1"/>
</dbReference>
<evidence type="ECO:0000259" key="2">
    <source>
        <dbReference type="PROSITE" id="PS50943"/>
    </source>
</evidence>
<dbReference type="InterPro" id="IPR001387">
    <property type="entry name" value="Cro/C1-type_HTH"/>
</dbReference>
<dbReference type="PROSITE" id="PS50943">
    <property type="entry name" value="HTH_CROC1"/>
    <property type="match status" value="1"/>
</dbReference>
<gene>
    <name evidence="3" type="ORF">QNI29_12500</name>
</gene>
<dbReference type="Gene3D" id="1.10.260.40">
    <property type="entry name" value="lambda repressor-like DNA-binding domains"/>
    <property type="match status" value="1"/>
</dbReference>
<dbReference type="Proteomes" id="UP001236652">
    <property type="component" value="Chromosome"/>
</dbReference>
<dbReference type="SUPFAM" id="SSF48452">
    <property type="entry name" value="TPR-like"/>
    <property type="match status" value="1"/>
</dbReference>
<organism evidence="3 4">
    <name type="scientific">Pontibacillus chungwhensis</name>
    <dbReference type="NCBI Taxonomy" id="265426"/>
    <lineage>
        <taxon>Bacteria</taxon>
        <taxon>Bacillati</taxon>
        <taxon>Bacillota</taxon>
        <taxon>Bacilli</taxon>
        <taxon>Bacillales</taxon>
        <taxon>Bacillaceae</taxon>
        <taxon>Pontibacillus</taxon>
    </lineage>
</organism>
<feature type="domain" description="HTH cro/C1-type" evidence="2">
    <location>
        <begin position="8"/>
        <end position="61"/>
    </location>
</feature>
<dbReference type="SUPFAM" id="SSF47413">
    <property type="entry name" value="lambda repressor-like DNA-binding domains"/>
    <property type="match status" value="1"/>
</dbReference>
<evidence type="ECO:0000256" key="1">
    <source>
        <dbReference type="ARBA" id="ARBA00023125"/>
    </source>
</evidence>
<dbReference type="CDD" id="cd00093">
    <property type="entry name" value="HTH_XRE"/>
    <property type="match status" value="1"/>
</dbReference>
<dbReference type="Gene3D" id="1.25.40.10">
    <property type="entry name" value="Tetratricopeptide repeat domain"/>
    <property type="match status" value="1"/>
</dbReference>
<keyword evidence="1" id="KW-0238">DNA-binding</keyword>
<accession>A0ABY8UUZ1</accession>
<keyword evidence="4" id="KW-1185">Reference proteome</keyword>
<reference evidence="3 4" key="1">
    <citation type="submission" date="2023-05" db="EMBL/GenBank/DDBJ databases">
        <title>Comparative genomics reveals the evidence of polycyclic aromatic hydrocarbons degradation in moderately halophilic genus Pontibacillus.</title>
        <authorList>
            <person name="Yang H."/>
            <person name="Qian Z."/>
        </authorList>
    </citation>
    <scope>NUCLEOTIDE SEQUENCE [LARGE SCALE GENOMIC DNA]</scope>
    <source>
        <strain evidence="4">HN14</strain>
    </source>
</reference>
<dbReference type="PANTHER" id="PTHR46797:SF1">
    <property type="entry name" value="METHYLPHOSPHONATE SYNTHASE"/>
    <property type="match status" value="1"/>
</dbReference>
<dbReference type="RefSeq" id="WP_231416842.1">
    <property type="nucleotide sequence ID" value="NZ_CP126446.1"/>
</dbReference>
<sequence>MTSLGARIKTLRKKKKLTLQGLSGDYMTKGMLSLIENDKAKPSMQSLHYIADQLDVSVNELLEQVSVTEVRELLITIETLIKDGENEEIIEKMSPLKTEQLPISYESAKVLEIYGKSLYAVGEQGWEVTLHQADHLYITLTLFKESVQVTLFEAWSKIELQQYEEALHLIREKRSVIQSKGAELETLTSLKYLTFETILLFAIGHNEEALHVLHRAIAHSRKSKTFYQVEELYRLACYYSIMTRDEGAVTFYLDKLDLYSKFVDSNETKALVLLLQAHYYNEVKGDYKEAVRSTETFKLLSGGEVDSYYAMEKGKALYHMGDIKGAWQLLNQFNIIPEWVHPFDRSLIYHVKAYQARCLMELGEWEKGKVYAKDAYEGIRGLPETPYQQFVYETFKQSQ</sequence>
<dbReference type="InterPro" id="IPR011990">
    <property type="entry name" value="TPR-like_helical_dom_sf"/>
</dbReference>
<proteinExistence type="predicted"/>
<evidence type="ECO:0000313" key="3">
    <source>
        <dbReference type="EMBL" id="WIF96571.1"/>
    </source>
</evidence>
<dbReference type="EMBL" id="CP126446">
    <property type="protein sequence ID" value="WIF96571.1"/>
    <property type="molecule type" value="Genomic_DNA"/>
</dbReference>
<name>A0ABY8UUZ1_9BACI</name>
<dbReference type="InterPro" id="IPR050807">
    <property type="entry name" value="TransReg_Diox_bact_type"/>
</dbReference>
<dbReference type="SMART" id="SM00530">
    <property type="entry name" value="HTH_XRE"/>
    <property type="match status" value="1"/>
</dbReference>
<evidence type="ECO:0000313" key="4">
    <source>
        <dbReference type="Proteomes" id="UP001236652"/>
    </source>
</evidence>